<evidence type="ECO:0000256" key="1">
    <source>
        <dbReference type="SAM" id="MobiDB-lite"/>
    </source>
</evidence>
<comment type="caution">
    <text evidence="2">The sequence shown here is derived from an EMBL/GenBank/DDBJ whole genome shotgun (WGS) entry which is preliminary data.</text>
</comment>
<evidence type="ECO:0000313" key="3">
    <source>
        <dbReference type="Proteomes" id="UP000324222"/>
    </source>
</evidence>
<feature type="compositionally biased region" description="Basic and acidic residues" evidence="1">
    <location>
        <begin position="88"/>
        <end position="105"/>
    </location>
</feature>
<feature type="compositionally biased region" description="Low complexity" evidence="1">
    <location>
        <begin position="172"/>
        <end position="181"/>
    </location>
</feature>
<name>A0A5B7H481_PORTR</name>
<organism evidence="2 3">
    <name type="scientific">Portunus trituberculatus</name>
    <name type="common">Swimming crab</name>
    <name type="synonym">Neptunus trituberculatus</name>
    <dbReference type="NCBI Taxonomy" id="210409"/>
    <lineage>
        <taxon>Eukaryota</taxon>
        <taxon>Metazoa</taxon>
        <taxon>Ecdysozoa</taxon>
        <taxon>Arthropoda</taxon>
        <taxon>Crustacea</taxon>
        <taxon>Multicrustacea</taxon>
        <taxon>Malacostraca</taxon>
        <taxon>Eumalacostraca</taxon>
        <taxon>Eucarida</taxon>
        <taxon>Decapoda</taxon>
        <taxon>Pleocyemata</taxon>
        <taxon>Brachyura</taxon>
        <taxon>Eubrachyura</taxon>
        <taxon>Portunoidea</taxon>
        <taxon>Portunidae</taxon>
        <taxon>Portuninae</taxon>
        <taxon>Portunus</taxon>
    </lineage>
</organism>
<feature type="region of interest" description="Disordered" evidence="1">
    <location>
        <begin position="43"/>
        <end position="124"/>
    </location>
</feature>
<evidence type="ECO:0000313" key="2">
    <source>
        <dbReference type="EMBL" id="MPC64425.1"/>
    </source>
</evidence>
<feature type="region of interest" description="Disordered" evidence="1">
    <location>
        <begin position="156"/>
        <end position="194"/>
    </location>
</feature>
<dbReference type="AlphaFoldDB" id="A0A5B7H481"/>
<keyword evidence="3" id="KW-1185">Reference proteome</keyword>
<dbReference type="Proteomes" id="UP000324222">
    <property type="component" value="Unassembled WGS sequence"/>
</dbReference>
<proteinExistence type="predicted"/>
<dbReference type="EMBL" id="VSRR010022075">
    <property type="protein sequence ID" value="MPC64425.1"/>
    <property type="molecule type" value="Genomic_DNA"/>
</dbReference>
<gene>
    <name evidence="2" type="ORF">E2C01_058541</name>
</gene>
<reference evidence="2 3" key="1">
    <citation type="submission" date="2019-05" db="EMBL/GenBank/DDBJ databases">
        <title>Another draft genome of Portunus trituberculatus and its Hox gene families provides insights of decapod evolution.</title>
        <authorList>
            <person name="Jeong J.-H."/>
            <person name="Song I."/>
            <person name="Kim S."/>
            <person name="Choi T."/>
            <person name="Kim D."/>
            <person name="Ryu S."/>
            <person name="Kim W."/>
        </authorList>
    </citation>
    <scope>NUCLEOTIDE SEQUENCE [LARGE SCALE GENOMIC DNA]</scope>
    <source>
        <tissue evidence="2">Muscle</tissue>
    </source>
</reference>
<feature type="compositionally biased region" description="Basic and acidic residues" evidence="1">
    <location>
        <begin position="53"/>
        <end position="69"/>
    </location>
</feature>
<protein>
    <submittedName>
        <fullName evidence="2">Uncharacterized protein</fullName>
    </submittedName>
</protein>
<sequence>MSNRRSHRYRMSRRSAAQHTTPFWRAVRGTLWRGVRAAEATALGGATAHSAHRTIDQHRPSQTLPEERGTLGSPSAAGVSLGAGGRPGLREARRGLEEERSKKEEETDGEGAGRRGSITSTTTTTATITAAAAAASATTSSPSKQTERCRVAEHLQHDDNLPACHPCAVTPSRRQSSASRSRQWRGGEGQPLNG</sequence>
<accession>A0A5B7H481</accession>